<keyword evidence="3" id="KW-0645">Protease</keyword>
<dbReference type="Gene3D" id="3.10.450.350">
    <property type="match status" value="1"/>
</dbReference>
<dbReference type="InterPro" id="IPR011055">
    <property type="entry name" value="Dup_hybrid_motif"/>
</dbReference>
<dbReference type="Pfam" id="PF19425">
    <property type="entry name" value="Csd3_N2"/>
    <property type="match status" value="1"/>
</dbReference>
<evidence type="ECO:0000256" key="2">
    <source>
        <dbReference type="ARBA" id="ARBA00004196"/>
    </source>
</evidence>
<keyword evidence="5" id="KW-0378">Hydrolase</keyword>
<comment type="caution">
    <text evidence="11">The sequence shown here is derived from an EMBL/GenBank/DDBJ whole genome shotgun (WGS) entry which is preliminary data.</text>
</comment>
<keyword evidence="12" id="KW-1185">Reference proteome</keyword>
<dbReference type="InterPro" id="IPR050570">
    <property type="entry name" value="Cell_wall_metabolism_enzyme"/>
</dbReference>
<dbReference type="Pfam" id="PF01551">
    <property type="entry name" value="Peptidase_M23"/>
    <property type="match status" value="1"/>
</dbReference>
<dbReference type="SUPFAM" id="SSF51261">
    <property type="entry name" value="Duplicated hybrid motif"/>
    <property type="match status" value="1"/>
</dbReference>
<dbReference type="PANTHER" id="PTHR21666:SF288">
    <property type="entry name" value="CELL DIVISION PROTEIN YTFB"/>
    <property type="match status" value="1"/>
</dbReference>
<dbReference type="Proteomes" id="UP000010953">
    <property type="component" value="Unassembled WGS sequence"/>
</dbReference>
<keyword evidence="8" id="KW-0472">Membrane</keyword>
<dbReference type="AlphaFoldDB" id="M7XIV6"/>
<keyword evidence="6" id="KW-0862">Zinc</keyword>
<dbReference type="GO" id="GO:0046872">
    <property type="term" value="F:metal ion binding"/>
    <property type="evidence" value="ECO:0007669"/>
    <property type="project" value="UniProtKB-KW"/>
</dbReference>
<keyword evidence="4" id="KW-0479">Metal-binding</keyword>
<keyword evidence="7" id="KW-0482">Metalloprotease</keyword>
<evidence type="ECO:0000256" key="3">
    <source>
        <dbReference type="ARBA" id="ARBA00022670"/>
    </source>
</evidence>
<comment type="subcellular location">
    <subcellularLocation>
        <location evidence="2">Cell envelope</location>
    </subcellularLocation>
</comment>
<dbReference type="Gene3D" id="2.70.70.10">
    <property type="entry name" value="Glucose Permease (Domain IIA)"/>
    <property type="match status" value="1"/>
</dbReference>
<dbReference type="STRING" id="1239962.C943_03692"/>
<dbReference type="GO" id="GO:0006508">
    <property type="term" value="P:proteolysis"/>
    <property type="evidence" value="ECO:0007669"/>
    <property type="project" value="UniProtKB-KW"/>
</dbReference>
<keyword evidence="8" id="KW-0812">Transmembrane</keyword>
<dbReference type="eggNOG" id="COG0739">
    <property type="taxonomic scope" value="Bacteria"/>
</dbReference>
<evidence type="ECO:0000259" key="9">
    <source>
        <dbReference type="Pfam" id="PF01551"/>
    </source>
</evidence>
<comment type="cofactor">
    <cofactor evidence="1">
        <name>Zn(2+)</name>
        <dbReference type="ChEBI" id="CHEBI:29105"/>
    </cofactor>
</comment>
<dbReference type="CDD" id="cd12797">
    <property type="entry name" value="M23_peptidase"/>
    <property type="match status" value="1"/>
</dbReference>
<evidence type="ECO:0000313" key="12">
    <source>
        <dbReference type="Proteomes" id="UP000010953"/>
    </source>
</evidence>
<organism evidence="11 12">
    <name type="scientific">Mariniradius saccharolyticus AK6</name>
    <dbReference type="NCBI Taxonomy" id="1239962"/>
    <lineage>
        <taxon>Bacteria</taxon>
        <taxon>Pseudomonadati</taxon>
        <taxon>Bacteroidota</taxon>
        <taxon>Cytophagia</taxon>
        <taxon>Cytophagales</taxon>
        <taxon>Cyclobacteriaceae</taxon>
        <taxon>Mariniradius</taxon>
    </lineage>
</organism>
<evidence type="ECO:0000256" key="1">
    <source>
        <dbReference type="ARBA" id="ARBA00001947"/>
    </source>
</evidence>
<dbReference type="GO" id="GO:0004222">
    <property type="term" value="F:metalloendopeptidase activity"/>
    <property type="evidence" value="ECO:0007669"/>
    <property type="project" value="TreeGrafter"/>
</dbReference>
<dbReference type="PANTHER" id="PTHR21666">
    <property type="entry name" value="PEPTIDASE-RELATED"/>
    <property type="match status" value="1"/>
</dbReference>
<evidence type="ECO:0000259" key="10">
    <source>
        <dbReference type="Pfam" id="PF19425"/>
    </source>
</evidence>
<dbReference type="GO" id="GO:0030313">
    <property type="term" value="C:cell envelope"/>
    <property type="evidence" value="ECO:0007669"/>
    <property type="project" value="UniProtKB-SubCell"/>
</dbReference>
<dbReference type="InterPro" id="IPR016047">
    <property type="entry name" value="M23ase_b-sheet_dom"/>
</dbReference>
<dbReference type="InterPro" id="IPR045834">
    <property type="entry name" value="Csd3_N2"/>
</dbReference>
<keyword evidence="8" id="KW-1133">Transmembrane helix</keyword>
<accession>M7XIV6</accession>
<name>M7XIV6_9BACT</name>
<feature type="domain" description="Csd3-like second N-terminal" evidence="10">
    <location>
        <begin position="157"/>
        <end position="278"/>
    </location>
</feature>
<sequence>MKKTPHFTQIMTRKNWIFTASVISLAAVFSVYIFPKKSSEQEIVSEQPLPEIVEQEELVYGINVKGLDVVEGVVGKNQTLASILAPFNVPYQIIDEIARKSKDIFDVRKIAFNKKFTILTDKDSSLAQFFIYEPNPAEFVVFKLDEGEVYKEERPVEWRKVELGGEISSNLYVNMTELGISPDLIDQFADLYGWVVDFQRLQKGDKFKVVFSEKVVEGQVIGIGDIETAYFEHMGEPFHAIPFEQNGEKSFFDQNGNSFKKAFLRDPLKYTRISSRYNLNRFHPVQKRYKAHLGTDYAAPTGTEIRSVGDGTVVEARYTSANGNFVKIKHNGTYTTQYLHMSKIASGMKPGARVKQGQVIGFVGSTGLATGPHLCFRFWKNGKQEDWLKEKIPPSDPISKDNRLAFDQVKMEKMQQIAAIPYSKADGILLAKNNQK</sequence>
<evidence type="ECO:0000256" key="7">
    <source>
        <dbReference type="ARBA" id="ARBA00023049"/>
    </source>
</evidence>
<protein>
    <submittedName>
        <fullName evidence="11">Peptidase, M23/M37 family</fullName>
    </submittedName>
</protein>
<feature type="transmembrane region" description="Helical" evidence="8">
    <location>
        <begin position="16"/>
        <end position="34"/>
    </location>
</feature>
<gene>
    <name evidence="11" type="ORF">C943_03692</name>
</gene>
<evidence type="ECO:0000256" key="5">
    <source>
        <dbReference type="ARBA" id="ARBA00022801"/>
    </source>
</evidence>
<feature type="domain" description="M23ase beta-sheet core" evidence="9">
    <location>
        <begin position="291"/>
        <end position="385"/>
    </location>
</feature>
<dbReference type="EMBL" id="AMZY02000006">
    <property type="protein sequence ID" value="EMS34473.1"/>
    <property type="molecule type" value="Genomic_DNA"/>
</dbReference>
<evidence type="ECO:0000313" key="11">
    <source>
        <dbReference type="EMBL" id="EMS34473.1"/>
    </source>
</evidence>
<evidence type="ECO:0000256" key="8">
    <source>
        <dbReference type="SAM" id="Phobius"/>
    </source>
</evidence>
<dbReference type="InParanoid" id="M7XIV6"/>
<proteinExistence type="predicted"/>
<reference evidence="11" key="1">
    <citation type="submission" date="2013-01" db="EMBL/GenBank/DDBJ databases">
        <title>Genome assembly of Mariniradius saccharolyticus AK6.</title>
        <authorList>
            <person name="Vaidya B."/>
            <person name="Khatri I."/>
            <person name="Tanuku N.R.S."/>
            <person name="Subramanian S."/>
            <person name="Pinnaka A."/>
        </authorList>
    </citation>
    <scope>NUCLEOTIDE SEQUENCE [LARGE SCALE GENOMIC DNA]</scope>
    <source>
        <strain evidence="11">AK6</strain>
    </source>
</reference>
<evidence type="ECO:0000256" key="4">
    <source>
        <dbReference type="ARBA" id="ARBA00022723"/>
    </source>
</evidence>
<evidence type="ECO:0000256" key="6">
    <source>
        <dbReference type="ARBA" id="ARBA00022833"/>
    </source>
</evidence>